<organism evidence="3 4">
    <name type="scientific">Plakobranchus ocellatus</name>
    <dbReference type="NCBI Taxonomy" id="259542"/>
    <lineage>
        <taxon>Eukaryota</taxon>
        <taxon>Metazoa</taxon>
        <taxon>Spiralia</taxon>
        <taxon>Lophotrochozoa</taxon>
        <taxon>Mollusca</taxon>
        <taxon>Gastropoda</taxon>
        <taxon>Heterobranchia</taxon>
        <taxon>Euthyneura</taxon>
        <taxon>Panpulmonata</taxon>
        <taxon>Sacoglossa</taxon>
        <taxon>Placobranchoidea</taxon>
        <taxon>Plakobranchidae</taxon>
        <taxon>Plakobranchus</taxon>
    </lineage>
</organism>
<feature type="signal peptide" evidence="2">
    <location>
        <begin position="1"/>
        <end position="20"/>
    </location>
</feature>
<feature type="chain" id="PRO_5043461459" evidence="2">
    <location>
        <begin position="21"/>
        <end position="178"/>
    </location>
</feature>
<protein>
    <submittedName>
        <fullName evidence="3">Uncharacterized protein</fullName>
    </submittedName>
</protein>
<dbReference type="Proteomes" id="UP000735302">
    <property type="component" value="Unassembled WGS sequence"/>
</dbReference>
<feature type="region of interest" description="Disordered" evidence="1">
    <location>
        <begin position="99"/>
        <end position="125"/>
    </location>
</feature>
<sequence length="178" mass="19610">MWISSSSVWLIMFSCDLCISLYPTKHSPTALVHSLAICSSCRFLMPSQSTYESSIPLADKLGSVEQSKVRAGLDPCVTGGWTWRRIYRGPCDNRERVRARGGTGRGCESESSTCPPPPGSGGQTVVRPSEAEQWKLNWLTLATVQVRNNRKFKKGGARATYHLAGLSYKPQRSRTAIS</sequence>
<name>A0AAV4BP11_9GAST</name>
<gene>
    <name evidence="3" type="ORF">PoB_004759200</name>
</gene>
<accession>A0AAV4BP11</accession>
<dbReference type="AlphaFoldDB" id="A0AAV4BP11"/>
<proteinExistence type="predicted"/>
<comment type="caution">
    <text evidence="3">The sequence shown here is derived from an EMBL/GenBank/DDBJ whole genome shotgun (WGS) entry which is preliminary data.</text>
</comment>
<evidence type="ECO:0000313" key="3">
    <source>
        <dbReference type="EMBL" id="GFO21087.1"/>
    </source>
</evidence>
<evidence type="ECO:0000256" key="2">
    <source>
        <dbReference type="SAM" id="SignalP"/>
    </source>
</evidence>
<keyword evidence="2" id="KW-0732">Signal</keyword>
<evidence type="ECO:0000313" key="4">
    <source>
        <dbReference type="Proteomes" id="UP000735302"/>
    </source>
</evidence>
<reference evidence="3 4" key="1">
    <citation type="journal article" date="2021" name="Elife">
        <title>Chloroplast acquisition without the gene transfer in kleptoplastic sea slugs, Plakobranchus ocellatus.</title>
        <authorList>
            <person name="Maeda T."/>
            <person name="Takahashi S."/>
            <person name="Yoshida T."/>
            <person name="Shimamura S."/>
            <person name="Takaki Y."/>
            <person name="Nagai Y."/>
            <person name="Toyoda A."/>
            <person name="Suzuki Y."/>
            <person name="Arimoto A."/>
            <person name="Ishii H."/>
            <person name="Satoh N."/>
            <person name="Nishiyama T."/>
            <person name="Hasebe M."/>
            <person name="Maruyama T."/>
            <person name="Minagawa J."/>
            <person name="Obokata J."/>
            <person name="Shigenobu S."/>
        </authorList>
    </citation>
    <scope>NUCLEOTIDE SEQUENCE [LARGE SCALE GENOMIC DNA]</scope>
</reference>
<dbReference type="EMBL" id="BLXT01005251">
    <property type="protein sequence ID" value="GFO21087.1"/>
    <property type="molecule type" value="Genomic_DNA"/>
</dbReference>
<evidence type="ECO:0000256" key="1">
    <source>
        <dbReference type="SAM" id="MobiDB-lite"/>
    </source>
</evidence>
<keyword evidence="4" id="KW-1185">Reference proteome</keyword>